<evidence type="ECO:0000313" key="1">
    <source>
        <dbReference type="EMBL" id="MCS4279211.1"/>
    </source>
</evidence>
<sequence>MKVVVRMFGAYADLMPERMLELEVAGDRIADLRVALGEVLAQRWPDFQAGLLRYSAFADEHTVLRDGEPLPADGRVAILPPVSGG</sequence>
<organism evidence="1 2">
    <name type="scientific">Stenotrophomonas rhizophila</name>
    <dbReference type="NCBI Taxonomy" id="216778"/>
    <lineage>
        <taxon>Bacteria</taxon>
        <taxon>Pseudomonadati</taxon>
        <taxon>Pseudomonadota</taxon>
        <taxon>Gammaproteobacteria</taxon>
        <taxon>Lysobacterales</taxon>
        <taxon>Lysobacteraceae</taxon>
        <taxon>Stenotrophomonas</taxon>
    </lineage>
</organism>
<dbReference type="EMBL" id="JANUEK010000002">
    <property type="protein sequence ID" value="MCS4279211.1"/>
    <property type="molecule type" value="Genomic_DNA"/>
</dbReference>
<dbReference type="RefSeq" id="WP_259259979.1">
    <property type="nucleotide sequence ID" value="NZ_JANUEK010000002.1"/>
</dbReference>
<dbReference type="AlphaFoldDB" id="A0AAW5PGR4"/>
<name>A0AAW5PGR4_9GAMM</name>
<proteinExistence type="predicted"/>
<reference evidence="1" key="1">
    <citation type="submission" date="2022-08" db="EMBL/GenBank/DDBJ databases">
        <title>Genomic analyses of the natural microbiome of Caenorhabditis elegans.</title>
        <authorList>
            <person name="Samuel B."/>
        </authorList>
    </citation>
    <scope>NUCLEOTIDE SEQUENCE</scope>
    <source>
        <strain evidence="1">BIGb0277</strain>
    </source>
</reference>
<dbReference type="SUPFAM" id="SSF54285">
    <property type="entry name" value="MoaD/ThiS"/>
    <property type="match status" value="1"/>
</dbReference>
<dbReference type="Gene3D" id="3.10.20.30">
    <property type="match status" value="1"/>
</dbReference>
<evidence type="ECO:0000313" key="2">
    <source>
        <dbReference type="Proteomes" id="UP001320691"/>
    </source>
</evidence>
<protein>
    <submittedName>
        <fullName evidence="1">Molybdopterin synthase sulfur carrier subunit</fullName>
    </submittedName>
</protein>
<dbReference type="InterPro" id="IPR016155">
    <property type="entry name" value="Mopterin_synth/thiamin_S_b"/>
</dbReference>
<dbReference type="Proteomes" id="UP001320691">
    <property type="component" value="Unassembled WGS sequence"/>
</dbReference>
<dbReference type="InterPro" id="IPR012675">
    <property type="entry name" value="Beta-grasp_dom_sf"/>
</dbReference>
<comment type="caution">
    <text evidence="1">The sequence shown here is derived from an EMBL/GenBank/DDBJ whole genome shotgun (WGS) entry which is preliminary data.</text>
</comment>
<gene>
    <name evidence="1" type="ORF">M2412_001178</name>
</gene>
<accession>A0AAW5PGR4</accession>